<keyword evidence="3" id="KW-1185">Reference proteome</keyword>
<name>A0A514TZ28_9CAUD</name>
<dbReference type="GeneID" id="55813393"/>
<dbReference type="KEGG" id="vg:55813393"/>
<organism evidence="2 3">
    <name type="scientific">Arthrobacter phage Vibaki</name>
    <dbReference type="NCBI Taxonomy" id="2593333"/>
    <lineage>
        <taxon>Viruses</taxon>
        <taxon>Duplodnaviria</taxon>
        <taxon>Heunggongvirae</taxon>
        <taxon>Uroviricota</taxon>
        <taxon>Caudoviricetes</taxon>
        <taxon>Berryhillviridae</taxon>
        <taxon>Vibakivirus</taxon>
        <taxon>Vibakivirus vibaki</taxon>
    </lineage>
</organism>
<evidence type="ECO:0000313" key="2">
    <source>
        <dbReference type="EMBL" id="QDK01958.1"/>
    </source>
</evidence>
<gene>
    <name evidence="2" type="primary">78</name>
    <name evidence="2" type="ORF">SEA_VIBAKI_78</name>
</gene>
<proteinExistence type="predicted"/>
<protein>
    <submittedName>
        <fullName evidence="2">Helix-turn-helix DNA binding domain protein</fullName>
    </submittedName>
</protein>
<dbReference type="EMBL" id="MN096362">
    <property type="protein sequence ID" value="QDK01958.1"/>
    <property type="molecule type" value="Genomic_DNA"/>
</dbReference>
<feature type="region of interest" description="Disordered" evidence="1">
    <location>
        <begin position="77"/>
        <end position="102"/>
    </location>
</feature>
<reference evidence="2 3" key="1">
    <citation type="submission" date="2019-06" db="EMBL/GenBank/DDBJ databases">
        <authorList>
            <person name="Alexander J."/>
            <person name="Ertsgaard D.J."/>
            <person name="Fields K.L."/>
            <person name="Fields S.B."/>
            <person name="Humphreys H."/>
            <person name="Kinneman J.E."/>
            <person name="Nelson N.D."/>
            <person name="Olakunle E.K."/>
            <person name="Reimer A.C."/>
            <person name="Robertson C."/>
            <person name="Ross G.V."/>
            <person name="Bonilla J.A."/>
            <person name="Klyczek K."/>
            <person name="Garlena R.A."/>
            <person name="Russell D.A."/>
            <person name="Pope W.H."/>
            <person name="Jacobs-Sera D."/>
            <person name="Hatfull G.F."/>
        </authorList>
    </citation>
    <scope>NUCLEOTIDE SEQUENCE [LARGE SCALE GENOMIC DNA]</scope>
</reference>
<dbReference type="RefSeq" id="YP_009884055.1">
    <property type="nucleotide sequence ID" value="NC_049465.1"/>
</dbReference>
<evidence type="ECO:0000256" key="1">
    <source>
        <dbReference type="SAM" id="MobiDB-lite"/>
    </source>
</evidence>
<dbReference type="Proteomes" id="UP000318687">
    <property type="component" value="Segment"/>
</dbReference>
<evidence type="ECO:0000313" key="3">
    <source>
        <dbReference type="Proteomes" id="UP000318687"/>
    </source>
</evidence>
<accession>A0A514TZ28</accession>
<sequence length="102" mass="11188">MATTTDRLLDYEGLAELLGIGLESARAYNARATHHRKIAARTGDPNYVRPGDLPEPDVYFGQSPAWKESTIRAWDANRPGRGKVTTPPPTVPIPIVRDLAHA</sequence>